<protein>
    <submittedName>
        <fullName evidence="3">Uncharacterized protein</fullName>
    </submittedName>
</protein>
<dbReference type="Proteomes" id="UP000825935">
    <property type="component" value="Chromosome 10"/>
</dbReference>
<sequence>MCFLCPISRWSRKVASMLPWLVIPFMMVWAFSHLLPPNYRLEITSSRLACLSVLLLSLMWYEILVPWISSWRAHRSAMMRERKLIEGQEAAKRRKEATRRCRNCLTPYKIQMPGSGKYVCQYCGHISKRPVLEVAGTLAESKSLMSGPALTRSTSATHSKSNVQTRGPLAAWCWVTEINCSCPNFMSSYNSVQNISEFVIQTWLSLWKKLLAIGSLLMNRGGNQDGMSELWDEAAKSKLDKARRKSDKKKQLRLQKELFEAEDREQREEVARLVEEMRRERDEAEEIKLQEEKVKALKEKEAKKANDMDKSIEKHPRKVRHLDTINAFQESPKPMQNFAEVVNERVAILKGTSKDQISDFNRTSKMQRVQSLNRGLKFKNKADSNSRLSFLRQNDIVAQKAFASTSTIGMISESCASFINKADSMHSVKLTISSGSSNVVTKAPGVVCASDSAWNKTPWIKESRGLDENNGNKLIESLNGNGKMAEGKVDFAGDSSQHISFSDMPSLSPVRPTAIQPPIAPPSKHVDPLHQLFSTPSLFPPMELCANLNSSFEQRPPNELKSVFLSGHTFFESQAFSCLADAFVPSSGPPNIEVVPETTTHLQHQCHDNYGFEYSFSESVVSTCGCHMPSDALHSERIDSSMQGTTQLPSISISNSSQAADSDLSAKKYNFLLENS</sequence>
<evidence type="ECO:0000313" key="3">
    <source>
        <dbReference type="EMBL" id="KAH7428283.1"/>
    </source>
</evidence>
<evidence type="ECO:0000256" key="1">
    <source>
        <dbReference type="SAM" id="Coils"/>
    </source>
</evidence>
<gene>
    <name evidence="3" type="ORF">KP509_10G084500</name>
</gene>
<organism evidence="3 4">
    <name type="scientific">Ceratopteris richardii</name>
    <name type="common">Triangle waterfern</name>
    <dbReference type="NCBI Taxonomy" id="49495"/>
    <lineage>
        <taxon>Eukaryota</taxon>
        <taxon>Viridiplantae</taxon>
        <taxon>Streptophyta</taxon>
        <taxon>Embryophyta</taxon>
        <taxon>Tracheophyta</taxon>
        <taxon>Polypodiopsida</taxon>
        <taxon>Polypodiidae</taxon>
        <taxon>Polypodiales</taxon>
        <taxon>Pteridineae</taxon>
        <taxon>Pteridaceae</taxon>
        <taxon>Parkerioideae</taxon>
        <taxon>Ceratopteris</taxon>
    </lineage>
</organism>
<keyword evidence="4" id="KW-1185">Reference proteome</keyword>
<feature type="transmembrane region" description="Helical" evidence="2">
    <location>
        <begin position="48"/>
        <end position="68"/>
    </location>
</feature>
<proteinExistence type="predicted"/>
<dbReference type="OrthoDB" id="629492at2759"/>
<comment type="caution">
    <text evidence="3">The sequence shown here is derived from an EMBL/GenBank/DDBJ whole genome shotgun (WGS) entry which is preliminary data.</text>
</comment>
<accession>A0A8T2U3G1</accession>
<keyword evidence="2" id="KW-0812">Transmembrane</keyword>
<keyword evidence="2" id="KW-1133">Transmembrane helix</keyword>
<keyword evidence="1" id="KW-0175">Coiled coil</keyword>
<evidence type="ECO:0000256" key="2">
    <source>
        <dbReference type="SAM" id="Phobius"/>
    </source>
</evidence>
<name>A0A8T2U3G1_CERRI</name>
<feature type="transmembrane region" description="Helical" evidence="2">
    <location>
        <begin position="17"/>
        <end position="36"/>
    </location>
</feature>
<reference evidence="3" key="1">
    <citation type="submission" date="2021-08" db="EMBL/GenBank/DDBJ databases">
        <title>WGS assembly of Ceratopteris richardii.</title>
        <authorList>
            <person name="Marchant D.B."/>
            <person name="Chen G."/>
            <person name="Jenkins J."/>
            <person name="Shu S."/>
            <person name="Leebens-Mack J."/>
            <person name="Grimwood J."/>
            <person name="Schmutz J."/>
            <person name="Soltis P."/>
            <person name="Soltis D."/>
            <person name="Chen Z.-H."/>
        </authorList>
    </citation>
    <scope>NUCLEOTIDE SEQUENCE</scope>
    <source>
        <strain evidence="3">Whitten #5841</strain>
        <tissue evidence="3">Leaf</tissue>
    </source>
</reference>
<dbReference type="EMBL" id="CM035415">
    <property type="protein sequence ID" value="KAH7428283.1"/>
    <property type="molecule type" value="Genomic_DNA"/>
</dbReference>
<keyword evidence="2" id="KW-0472">Membrane</keyword>
<evidence type="ECO:0000313" key="4">
    <source>
        <dbReference type="Proteomes" id="UP000825935"/>
    </source>
</evidence>
<dbReference type="AlphaFoldDB" id="A0A8T2U3G1"/>
<feature type="coiled-coil region" evidence="1">
    <location>
        <begin position="242"/>
        <end position="307"/>
    </location>
</feature>